<feature type="region of interest" description="Disordered" evidence="1">
    <location>
        <begin position="163"/>
        <end position="199"/>
    </location>
</feature>
<accession>A0AAV7X397</accession>
<dbReference type="InterPro" id="IPR050892">
    <property type="entry name" value="ADP-ribose_metab_enzymes"/>
</dbReference>
<dbReference type="Gene3D" id="3.40.220.10">
    <property type="entry name" value="Leucine Aminopeptidase, subunit E, domain 1"/>
    <property type="match status" value="1"/>
</dbReference>
<gene>
    <name evidence="2" type="ORF">ONE63_003525</name>
</gene>
<organism evidence="2 3">
    <name type="scientific">Megalurothrips usitatus</name>
    <name type="common">bean blossom thrips</name>
    <dbReference type="NCBI Taxonomy" id="439358"/>
    <lineage>
        <taxon>Eukaryota</taxon>
        <taxon>Metazoa</taxon>
        <taxon>Ecdysozoa</taxon>
        <taxon>Arthropoda</taxon>
        <taxon>Hexapoda</taxon>
        <taxon>Insecta</taxon>
        <taxon>Pterygota</taxon>
        <taxon>Neoptera</taxon>
        <taxon>Paraneoptera</taxon>
        <taxon>Thysanoptera</taxon>
        <taxon>Terebrantia</taxon>
        <taxon>Thripoidea</taxon>
        <taxon>Thripidae</taxon>
        <taxon>Megalurothrips</taxon>
    </lineage>
</organism>
<dbReference type="AlphaFoldDB" id="A0AAV7X397"/>
<proteinExistence type="predicted"/>
<feature type="region of interest" description="Disordered" evidence="1">
    <location>
        <begin position="241"/>
        <end position="295"/>
    </location>
</feature>
<comment type="caution">
    <text evidence="2">The sequence shown here is derived from an EMBL/GenBank/DDBJ whole genome shotgun (WGS) entry which is preliminary data.</text>
</comment>
<dbReference type="GO" id="GO:0140291">
    <property type="term" value="P:peptidyl-glutamate ADP-deribosylation"/>
    <property type="evidence" value="ECO:0007669"/>
    <property type="project" value="TreeGrafter"/>
</dbReference>
<evidence type="ECO:0000313" key="2">
    <source>
        <dbReference type="EMBL" id="KAJ1520390.1"/>
    </source>
</evidence>
<keyword evidence="3" id="KW-1185">Reference proteome</keyword>
<feature type="compositionally biased region" description="Low complexity" evidence="1">
    <location>
        <begin position="163"/>
        <end position="186"/>
    </location>
</feature>
<protein>
    <recommendedName>
        <fullName evidence="4">Macro domain-containing protein</fullName>
    </recommendedName>
</protein>
<evidence type="ECO:0000313" key="3">
    <source>
        <dbReference type="Proteomes" id="UP001075354"/>
    </source>
</evidence>
<dbReference type="PANTHER" id="PTHR12521:SF0">
    <property type="entry name" value="ADP-RIBOSE GLYCOHYDROLASE OARD1"/>
    <property type="match status" value="1"/>
</dbReference>
<dbReference type="EMBL" id="JAPTSV010000014">
    <property type="protein sequence ID" value="KAJ1520390.1"/>
    <property type="molecule type" value="Genomic_DNA"/>
</dbReference>
<dbReference type="PANTHER" id="PTHR12521">
    <property type="entry name" value="PROTEIN C6ORF130"/>
    <property type="match status" value="1"/>
</dbReference>
<name>A0AAV7X397_9NEOP</name>
<reference evidence="2" key="1">
    <citation type="submission" date="2022-12" db="EMBL/GenBank/DDBJ databases">
        <title>Chromosome-level genome assembly of the bean flower thrips Megalurothrips usitatus.</title>
        <authorList>
            <person name="Ma L."/>
            <person name="Liu Q."/>
            <person name="Li H."/>
            <person name="Cai W."/>
        </authorList>
    </citation>
    <scope>NUCLEOTIDE SEQUENCE</scope>
    <source>
        <strain evidence="2">Cailab_2022a</strain>
    </source>
</reference>
<sequence>MKRRYGGCSEMRAQDKKTGQVAHIRRGDRYIFALITKKKYYEKPKFEDLAASVLALREECEKLGVTDLAIPKFLSCGLDGLRWPDVKALIESTFAGSGVRITAYGLPDATQPSNPQEQHRGEVNIDLRQCYGCPPRNASSGGNAWYAGNPPCTGARRARRTAARAAAAARGSAGSRERAQSAFASSPLPPLPALRSPFPPASVDARRTVETRRRVRARNRKNVWCWTTRWRARRSVRGCRTGSRRERSRPTAEVCAGGPKKDVSRTAAETADEGVRSRLKGVTTPKRAVPDGMRG</sequence>
<dbReference type="Proteomes" id="UP001075354">
    <property type="component" value="Chromosome 14"/>
</dbReference>
<feature type="compositionally biased region" description="Pro residues" evidence="1">
    <location>
        <begin position="187"/>
        <end position="199"/>
    </location>
</feature>
<dbReference type="SUPFAM" id="SSF52949">
    <property type="entry name" value="Macro domain-like"/>
    <property type="match status" value="1"/>
</dbReference>
<evidence type="ECO:0008006" key="4">
    <source>
        <dbReference type="Google" id="ProtNLM"/>
    </source>
</evidence>
<dbReference type="InterPro" id="IPR043472">
    <property type="entry name" value="Macro_dom-like"/>
</dbReference>
<evidence type="ECO:0000256" key="1">
    <source>
        <dbReference type="SAM" id="MobiDB-lite"/>
    </source>
</evidence>